<name>A0ABY9JW95_9BACI</name>
<organism evidence="1 2">
    <name type="scientific">Bacillus carboniphilus</name>
    <dbReference type="NCBI Taxonomy" id="86663"/>
    <lineage>
        <taxon>Bacteria</taxon>
        <taxon>Bacillati</taxon>
        <taxon>Bacillota</taxon>
        <taxon>Bacilli</taxon>
        <taxon>Bacillales</taxon>
        <taxon>Bacillaceae</taxon>
        <taxon>Bacillus</taxon>
    </lineage>
</organism>
<gene>
    <name evidence="1" type="ORF">LC087_05880</name>
</gene>
<reference evidence="1 2" key="1">
    <citation type="submission" date="2023-06" db="EMBL/GenBank/DDBJ databases">
        <title>Five Gram-positive bacteria isolated from mangrove sediments in Shenzhen, Guangdong, China.</title>
        <authorList>
            <person name="Yu S."/>
            <person name="Zheng W."/>
            <person name="Huang Y."/>
        </authorList>
    </citation>
    <scope>NUCLEOTIDE SEQUENCE [LARGE SCALE GENOMIC DNA]</scope>
    <source>
        <strain evidence="1 2">SaN35-3</strain>
    </source>
</reference>
<keyword evidence="2" id="KW-1185">Reference proteome</keyword>
<sequence>MKNLQMKKTIVELTSLLLIHYTKVKENIEDGLLKFKNVTRLVTS</sequence>
<evidence type="ECO:0000313" key="2">
    <source>
        <dbReference type="Proteomes" id="UP001197974"/>
    </source>
</evidence>
<dbReference type="Proteomes" id="UP001197974">
    <property type="component" value="Chromosome"/>
</dbReference>
<evidence type="ECO:0000313" key="1">
    <source>
        <dbReference type="EMBL" id="WLR43671.1"/>
    </source>
</evidence>
<protein>
    <submittedName>
        <fullName evidence="1">Uncharacterized protein</fullName>
    </submittedName>
</protein>
<proteinExistence type="predicted"/>
<dbReference type="RefSeq" id="WP_264189759.1">
    <property type="nucleotide sequence ID" value="NZ_CP129013.1"/>
</dbReference>
<accession>A0ABY9JW95</accession>
<dbReference type="EMBL" id="CP129013">
    <property type="protein sequence ID" value="WLR43671.1"/>
    <property type="molecule type" value="Genomic_DNA"/>
</dbReference>